<protein>
    <recommendedName>
        <fullName evidence="2">histidine kinase</fullName>
        <ecNumber evidence="2">2.7.13.3</ecNumber>
    </recommendedName>
</protein>
<keyword evidence="10" id="KW-0472">Membrane</keyword>
<evidence type="ECO:0000256" key="5">
    <source>
        <dbReference type="ARBA" id="ARBA00022741"/>
    </source>
</evidence>
<dbReference type="Gene3D" id="1.10.287.130">
    <property type="match status" value="1"/>
</dbReference>
<reference evidence="12 13" key="1">
    <citation type="submission" date="2019-06" db="EMBL/GenBank/DDBJ databases">
        <title>Sulfurimonas gotlandica sp. nov., a chemoautotrophic and psychrotolerant epsilonproteobacterium isolated from a pelagic redoxcline, and an emended description of the genus Sulfurimonas.</title>
        <authorList>
            <person name="Wang S."/>
            <person name="Jiang L."/>
            <person name="Shao Z."/>
        </authorList>
    </citation>
    <scope>NUCLEOTIDE SEQUENCE [LARGE SCALE GENOMIC DNA]</scope>
    <source>
        <strain evidence="12 13">S2-6</strain>
    </source>
</reference>
<evidence type="ECO:0000259" key="11">
    <source>
        <dbReference type="PROSITE" id="PS50109"/>
    </source>
</evidence>
<evidence type="ECO:0000256" key="10">
    <source>
        <dbReference type="SAM" id="Phobius"/>
    </source>
</evidence>
<gene>
    <name evidence="12" type="ORF">FJR45_11815</name>
</gene>
<evidence type="ECO:0000256" key="7">
    <source>
        <dbReference type="ARBA" id="ARBA00022840"/>
    </source>
</evidence>
<dbReference type="CDD" id="cd00082">
    <property type="entry name" value="HisKA"/>
    <property type="match status" value="1"/>
</dbReference>
<feature type="domain" description="Histidine kinase" evidence="11">
    <location>
        <begin position="361"/>
        <end position="571"/>
    </location>
</feature>
<keyword evidence="9" id="KW-0175">Coiled coil</keyword>
<keyword evidence="3" id="KW-0597">Phosphoprotein</keyword>
<evidence type="ECO:0000256" key="1">
    <source>
        <dbReference type="ARBA" id="ARBA00000085"/>
    </source>
</evidence>
<dbReference type="AlphaFoldDB" id="A0A7M1B4C4"/>
<keyword evidence="6" id="KW-0418">Kinase</keyword>
<keyword evidence="8" id="KW-0902">Two-component regulatory system</keyword>
<dbReference type="KEGG" id="ssei:FJR45_11815"/>
<dbReference type="SUPFAM" id="SSF47384">
    <property type="entry name" value="Homodimeric domain of signal transducing histidine kinase"/>
    <property type="match status" value="1"/>
</dbReference>
<evidence type="ECO:0000256" key="2">
    <source>
        <dbReference type="ARBA" id="ARBA00012438"/>
    </source>
</evidence>
<dbReference type="PROSITE" id="PS50109">
    <property type="entry name" value="HIS_KIN"/>
    <property type="match status" value="1"/>
</dbReference>
<dbReference type="InterPro" id="IPR004358">
    <property type="entry name" value="Sig_transdc_His_kin-like_C"/>
</dbReference>
<evidence type="ECO:0000313" key="13">
    <source>
        <dbReference type="Proteomes" id="UP000593719"/>
    </source>
</evidence>
<keyword evidence="5" id="KW-0547">Nucleotide-binding</keyword>
<feature type="coiled-coil region" evidence="9">
    <location>
        <begin position="307"/>
        <end position="341"/>
    </location>
</feature>
<dbReference type="InterPro" id="IPR003594">
    <property type="entry name" value="HATPase_dom"/>
</dbReference>
<dbReference type="RefSeq" id="WP_193150716.1">
    <property type="nucleotide sequence ID" value="NZ_CP041235.1"/>
</dbReference>
<evidence type="ECO:0000256" key="3">
    <source>
        <dbReference type="ARBA" id="ARBA00022553"/>
    </source>
</evidence>
<keyword evidence="10" id="KW-1133">Transmembrane helix</keyword>
<proteinExistence type="predicted"/>
<evidence type="ECO:0000256" key="6">
    <source>
        <dbReference type="ARBA" id="ARBA00022777"/>
    </source>
</evidence>
<dbReference type="PRINTS" id="PR00344">
    <property type="entry name" value="BCTRLSENSOR"/>
</dbReference>
<dbReference type="EC" id="2.7.13.3" evidence="2"/>
<keyword evidence="4" id="KW-0808">Transferase</keyword>
<comment type="catalytic activity">
    <reaction evidence="1">
        <text>ATP + protein L-histidine = ADP + protein N-phospho-L-histidine.</text>
        <dbReference type="EC" id="2.7.13.3"/>
    </reaction>
</comment>
<dbReference type="Proteomes" id="UP000593719">
    <property type="component" value="Chromosome"/>
</dbReference>
<organism evidence="12 13">
    <name type="scientific">Sulfurimonas sediminis</name>
    <dbReference type="NCBI Taxonomy" id="2590020"/>
    <lineage>
        <taxon>Bacteria</taxon>
        <taxon>Pseudomonadati</taxon>
        <taxon>Campylobacterota</taxon>
        <taxon>Epsilonproteobacteria</taxon>
        <taxon>Campylobacterales</taxon>
        <taxon>Sulfurimonadaceae</taxon>
        <taxon>Sulfurimonas</taxon>
    </lineage>
</organism>
<dbReference type="PANTHER" id="PTHR43065">
    <property type="entry name" value="SENSOR HISTIDINE KINASE"/>
    <property type="match status" value="1"/>
</dbReference>
<dbReference type="GO" id="GO:0000155">
    <property type="term" value="F:phosphorelay sensor kinase activity"/>
    <property type="evidence" value="ECO:0007669"/>
    <property type="project" value="InterPro"/>
</dbReference>
<evidence type="ECO:0000256" key="9">
    <source>
        <dbReference type="SAM" id="Coils"/>
    </source>
</evidence>
<evidence type="ECO:0000256" key="8">
    <source>
        <dbReference type="ARBA" id="ARBA00023012"/>
    </source>
</evidence>
<dbReference type="SMART" id="SM00387">
    <property type="entry name" value="HATPase_c"/>
    <property type="match status" value="1"/>
</dbReference>
<dbReference type="Pfam" id="PF00497">
    <property type="entry name" value="SBP_bac_3"/>
    <property type="match status" value="1"/>
</dbReference>
<dbReference type="InterPro" id="IPR036097">
    <property type="entry name" value="HisK_dim/P_sf"/>
</dbReference>
<dbReference type="SUPFAM" id="SSF53850">
    <property type="entry name" value="Periplasmic binding protein-like II"/>
    <property type="match status" value="1"/>
</dbReference>
<dbReference type="GO" id="GO:0005524">
    <property type="term" value="F:ATP binding"/>
    <property type="evidence" value="ECO:0007669"/>
    <property type="project" value="UniProtKB-KW"/>
</dbReference>
<keyword evidence="13" id="KW-1185">Reference proteome</keyword>
<keyword evidence="10" id="KW-0812">Transmembrane</keyword>
<keyword evidence="7" id="KW-0067">ATP-binding</keyword>
<dbReference type="Gene3D" id="3.40.190.10">
    <property type="entry name" value="Periplasmic binding protein-like II"/>
    <property type="match status" value="2"/>
</dbReference>
<name>A0A7M1B4C4_9BACT</name>
<dbReference type="PANTHER" id="PTHR43065:SF10">
    <property type="entry name" value="PEROXIDE STRESS-ACTIVATED HISTIDINE KINASE MAK3"/>
    <property type="match status" value="1"/>
</dbReference>
<dbReference type="SUPFAM" id="SSF55874">
    <property type="entry name" value="ATPase domain of HSP90 chaperone/DNA topoisomerase II/histidine kinase"/>
    <property type="match status" value="1"/>
</dbReference>
<dbReference type="InterPro" id="IPR003661">
    <property type="entry name" value="HisK_dim/P_dom"/>
</dbReference>
<dbReference type="Pfam" id="PF02518">
    <property type="entry name" value="HATPase_c"/>
    <property type="match status" value="1"/>
</dbReference>
<evidence type="ECO:0000256" key="4">
    <source>
        <dbReference type="ARBA" id="ARBA00022679"/>
    </source>
</evidence>
<dbReference type="CDD" id="cd01007">
    <property type="entry name" value="PBP2_BvgS_HisK_like"/>
    <property type="match status" value="1"/>
</dbReference>
<feature type="transmembrane region" description="Helical" evidence="10">
    <location>
        <begin position="282"/>
        <end position="302"/>
    </location>
</feature>
<dbReference type="InterPro" id="IPR036890">
    <property type="entry name" value="HATPase_C_sf"/>
</dbReference>
<sequence length="571" mass="65904">MYKKRYLFFIAFVVFLSFFVLLQLKELSKPQHVTTKNFLTQKEKTWLRTLKKPLSVGITNIPNQVIISPEGKAVGFSLDLFHLLEQELGISFRYISFPSWHTLMDAAKKGKIDIVFAAQKTQERLGYLDFTDVILTQQNKIITQRDNFSVSDIESLQAKSVALVDKSAIYAYIQNKYPSIRIIPYETELKALQAVAAGAAEATISEPVRASYYMSQYNIQNLRVAGDLDYLYQLRIASQGSLPVLNVILSKAVSNLPQQELQALYLKWGYIKDKERYFDKQTLIYLAIAFGIILPFSIYLYFINLSLEREVKRRKDAEDKLRALNQNLQQQVRQEVEKQREQELHMLQQNRLAQMGNMMNMIAHQWKQPLNALSMLMQTVRHKYKQSKLNDDFIEYFDKNAKKQLQEMTKVTNDFMHYFRPKDKLEFSIDEIIGHSINLVKPIFQAKNISITYENKSTKTFTLQNDIIGQVIINILNNAKDALIENNIEDKNIYITLSLLEDKAEITIEDNAGGIPQDIMHKIFDPYFSTKDDTGTGLGLYMSKIIIENYCEGTLCVRNTDKGALFSITVA</sequence>
<dbReference type="SMART" id="SM00062">
    <property type="entry name" value="PBPb"/>
    <property type="match status" value="1"/>
</dbReference>
<feature type="transmembrane region" description="Helical" evidence="10">
    <location>
        <begin position="6"/>
        <end position="24"/>
    </location>
</feature>
<accession>A0A7M1B4C4</accession>
<evidence type="ECO:0000313" key="12">
    <source>
        <dbReference type="EMBL" id="QOP44589.1"/>
    </source>
</evidence>
<dbReference type="InterPro" id="IPR001638">
    <property type="entry name" value="Solute-binding_3/MltF_N"/>
</dbReference>
<dbReference type="EMBL" id="CP041235">
    <property type="protein sequence ID" value="QOP44589.1"/>
    <property type="molecule type" value="Genomic_DNA"/>
</dbReference>
<dbReference type="Gene3D" id="3.30.565.10">
    <property type="entry name" value="Histidine kinase-like ATPase, C-terminal domain"/>
    <property type="match status" value="1"/>
</dbReference>
<dbReference type="InterPro" id="IPR005467">
    <property type="entry name" value="His_kinase_dom"/>
</dbReference>